<dbReference type="InterPro" id="IPR032189">
    <property type="entry name" value="Mlh1_C"/>
</dbReference>
<feature type="non-terminal residue" evidence="8">
    <location>
        <position position="1"/>
    </location>
</feature>
<dbReference type="SUPFAM" id="SSF55874">
    <property type="entry name" value="ATPase domain of HSP90 chaperone/DNA topoisomerase II/histidine kinase"/>
    <property type="match status" value="1"/>
</dbReference>
<dbReference type="GO" id="GO:0006298">
    <property type="term" value="P:mismatch repair"/>
    <property type="evidence" value="ECO:0007669"/>
    <property type="project" value="InterPro"/>
</dbReference>
<keyword evidence="4" id="KW-0234">DNA repair</keyword>
<feature type="compositionally biased region" description="Polar residues" evidence="6">
    <location>
        <begin position="370"/>
        <end position="379"/>
    </location>
</feature>
<name>A0AAN4ZKD6_9BILA</name>
<evidence type="ECO:0000256" key="5">
    <source>
        <dbReference type="ARBA" id="ARBA00023242"/>
    </source>
</evidence>
<feature type="region of interest" description="Disordered" evidence="6">
    <location>
        <begin position="368"/>
        <end position="401"/>
    </location>
</feature>
<dbReference type="PANTHER" id="PTHR10073:SF12">
    <property type="entry name" value="DNA MISMATCH REPAIR PROTEIN MLH1"/>
    <property type="match status" value="1"/>
</dbReference>
<dbReference type="Pfam" id="PF01119">
    <property type="entry name" value="DNA_mis_repair"/>
    <property type="match status" value="1"/>
</dbReference>
<dbReference type="InterPro" id="IPR038973">
    <property type="entry name" value="MutL/Mlh/Pms-like"/>
</dbReference>
<dbReference type="GO" id="GO:0032389">
    <property type="term" value="C:MutLalpha complex"/>
    <property type="evidence" value="ECO:0007669"/>
    <property type="project" value="TreeGrafter"/>
</dbReference>
<dbReference type="InterPro" id="IPR002099">
    <property type="entry name" value="MutL/Mlh/PMS"/>
</dbReference>
<dbReference type="PANTHER" id="PTHR10073">
    <property type="entry name" value="DNA MISMATCH REPAIR PROTEIN MLH, PMS, MUTL"/>
    <property type="match status" value="1"/>
</dbReference>
<dbReference type="AlphaFoldDB" id="A0AAN4ZKD6"/>
<evidence type="ECO:0000256" key="4">
    <source>
        <dbReference type="ARBA" id="ARBA00023204"/>
    </source>
</evidence>
<dbReference type="InterPro" id="IPR014762">
    <property type="entry name" value="DNA_mismatch_repair_CS"/>
</dbReference>
<dbReference type="GO" id="GO:0005524">
    <property type="term" value="F:ATP binding"/>
    <property type="evidence" value="ECO:0007669"/>
    <property type="project" value="InterPro"/>
</dbReference>
<dbReference type="GO" id="GO:0140664">
    <property type="term" value="F:ATP-dependent DNA damage sensor activity"/>
    <property type="evidence" value="ECO:0007669"/>
    <property type="project" value="InterPro"/>
</dbReference>
<dbReference type="InterPro" id="IPR013507">
    <property type="entry name" value="DNA_mismatch_S5_2-like"/>
</dbReference>
<dbReference type="CDD" id="cd16926">
    <property type="entry name" value="HATPase_MutL-MLH-PMS-like"/>
    <property type="match status" value="1"/>
</dbReference>
<dbReference type="GO" id="GO:0016887">
    <property type="term" value="F:ATP hydrolysis activity"/>
    <property type="evidence" value="ECO:0007669"/>
    <property type="project" value="InterPro"/>
</dbReference>
<comment type="similarity">
    <text evidence="2">Belongs to the DNA mismatch repair MutL/HexB family.</text>
</comment>
<keyword evidence="9" id="KW-1185">Reference proteome</keyword>
<evidence type="ECO:0000256" key="6">
    <source>
        <dbReference type="SAM" id="MobiDB-lite"/>
    </source>
</evidence>
<dbReference type="Pfam" id="PF13589">
    <property type="entry name" value="HATPase_c_3"/>
    <property type="match status" value="1"/>
</dbReference>
<keyword evidence="3" id="KW-0227">DNA damage</keyword>
<reference evidence="9" key="1">
    <citation type="submission" date="2022-10" db="EMBL/GenBank/DDBJ databases">
        <title>Genome assembly of Pristionchus species.</title>
        <authorList>
            <person name="Yoshida K."/>
            <person name="Sommer R.J."/>
        </authorList>
    </citation>
    <scope>NUCLEOTIDE SEQUENCE [LARGE SCALE GENOMIC DNA]</scope>
    <source>
        <strain evidence="9">RS5460</strain>
    </source>
</reference>
<dbReference type="FunFam" id="3.30.565.10:FF:000079">
    <property type="entry name" value="DNA mismatch repair protein MLH"/>
    <property type="match status" value="1"/>
</dbReference>
<dbReference type="InterPro" id="IPR014721">
    <property type="entry name" value="Ribsml_uS5_D2-typ_fold_subgr"/>
</dbReference>
<dbReference type="Gene3D" id="3.30.230.10">
    <property type="match status" value="1"/>
</dbReference>
<dbReference type="PROSITE" id="PS00058">
    <property type="entry name" value="DNA_MISMATCH_REPAIR_1"/>
    <property type="match status" value="1"/>
</dbReference>
<dbReference type="InterPro" id="IPR036890">
    <property type="entry name" value="HATPase_C_sf"/>
</dbReference>
<evidence type="ECO:0000256" key="1">
    <source>
        <dbReference type="ARBA" id="ARBA00004123"/>
    </source>
</evidence>
<dbReference type="FunFam" id="3.30.230.10:FF:000164">
    <property type="entry name" value="MLH (MutL Homolog) family"/>
    <property type="match status" value="1"/>
</dbReference>
<feature type="compositionally biased region" description="Low complexity" evidence="6">
    <location>
        <begin position="383"/>
        <end position="395"/>
    </location>
</feature>
<dbReference type="SUPFAM" id="SSF54211">
    <property type="entry name" value="Ribosomal protein S5 domain 2-like"/>
    <property type="match status" value="1"/>
</dbReference>
<organism evidence="8 9">
    <name type="scientific">Pristionchus mayeri</name>
    <dbReference type="NCBI Taxonomy" id="1317129"/>
    <lineage>
        <taxon>Eukaryota</taxon>
        <taxon>Metazoa</taxon>
        <taxon>Ecdysozoa</taxon>
        <taxon>Nematoda</taxon>
        <taxon>Chromadorea</taxon>
        <taxon>Rhabditida</taxon>
        <taxon>Rhabditina</taxon>
        <taxon>Diplogasteromorpha</taxon>
        <taxon>Diplogasteroidea</taxon>
        <taxon>Neodiplogasteridae</taxon>
        <taxon>Pristionchus</taxon>
    </lineage>
</organism>
<evidence type="ECO:0000259" key="7">
    <source>
        <dbReference type="SMART" id="SM01340"/>
    </source>
</evidence>
<protein>
    <recommendedName>
        <fullName evidence="7">DNA mismatch repair protein S5 domain-containing protein</fullName>
    </recommendedName>
</protein>
<dbReference type="SMART" id="SM01340">
    <property type="entry name" value="DNA_mis_repair"/>
    <property type="match status" value="1"/>
</dbReference>
<dbReference type="GO" id="GO:0030983">
    <property type="term" value="F:mismatched DNA binding"/>
    <property type="evidence" value="ECO:0007669"/>
    <property type="project" value="InterPro"/>
</dbReference>
<dbReference type="InterPro" id="IPR020568">
    <property type="entry name" value="Ribosomal_Su5_D2-typ_SF"/>
</dbReference>
<dbReference type="Proteomes" id="UP001328107">
    <property type="component" value="Unassembled WGS sequence"/>
</dbReference>
<dbReference type="Gene3D" id="3.30.565.10">
    <property type="entry name" value="Histidine kinase-like ATPase, C-terminal domain"/>
    <property type="match status" value="1"/>
</dbReference>
<dbReference type="NCBIfam" id="TIGR00585">
    <property type="entry name" value="mutl"/>
    <property type="match status" value="1"/>
</dbReference>
<evidence type="ECO:0000313" key="9">
    <source>
        <dbReference type="Proteomes" id="UP001328107"/>
    </source>
</evidence>
<keyword evidence="5" id="KW-0539">Nucleus</keyword>
<gene>
    <name evidence="8" type="ORF">PMAYCL1PPCAC_13117</name>
</gene>
<feature type="domain" description="DNA mismatch repair protein S5" evidence="7">
    <location>
        <begin position="217"/>
        <end position="344"/>
    </location>
</feature>
<comment type="subcellular location">
    <subcellularLocation>
        <location evidence="1">Nucleus</location>
    </subcellularLocation>
</comment>
<evidence type="ECO:0000256" key="3">
    <source>
        <dbReference type="ARBA" id="ARBA00022763"/>
    </source>
</evidence>
<accession>A0AAN4ZKD6</accession>
<comment type="caution">
    <text evidence="8">The sequence shown here is derived from an EMBL/GenBank/DDBJ whole genome shotgun (WGS) entry which is preliminary data.</text>
</comment>
<dbReference type="Pfam" id="PF16413">
    <property type="entry name" value="Mlh1_C"/>
    <property type="match status" value="1"/>
</dbReference>
<sequence>LQCPREMGVIQQLPEDVVRKIAAGEVIVRPANAVKELLENSLDAGATEITVSIKEGGMTLLQVKDNGSGIYKDDLLLVCERFATSKLRTIDDLSRMTTFGFRGEALASIAMVATLNVTSKRRDSPCAYQITYKNGSMTGRIRPSAGGDGTTITVEALFEASESRRAALKNHAEEAARVLDVVAKYAVHRPDVSFVVMRDDRGCDLRSNGSGKREDILGVLYGDDVAKDPIELSLNDPSLHFEMEGIMARPYSTHSAEAKDAKRKRHKQFVLFINARPVSCSALKSSTETTLGSKGLATCYLMMALKIDPSRVDVNVHPTKDCVFFLQQDDVIERIQQYLEIVLEADLNRNRPSTVMPSLQTMLGLPLITRGTSGSTEGNKTPAASRNNSSSSAVNTPNGEKEKRCDYNLVRVSGSERRLEQFFLPGHSSAHDAVTTVEAPSSQETYTVTESGTREFSLDSINSIRQSIIGETSAEMRAIFKGHYLVGCASPEVVLLQHDTTLWACRLQPVVEEMLYQMAIFSLGNLGSYRLEESLPVIELLRASGCDQDDENLREAARFLASKSSMLNDFFSLTFEEIREGEEEEGRVFLTTLPSLIHAHSPQLAALPELLLCLLAEVDWEDEGRCIEGVARSIAAFYGIHSRWLVNDLYEPDSSTKWKSVVENLLMPKVKERLLPPSRWTESEILTPLTSVHDLYKIFERC</sequence>
<proteinExistence type="inferred from homology"/>
<evidence type="ECO:0000256" key="2">
    <source>
        <dbReference type="ARBA" id="ARBA00006082"/>
    </source>
</evidence>
<dbReference type="EMBL" id="BTRK01000003">
    <property type="protein sequence ID" value="GMR42922.1"/>
    <property type="molecule type" value="Genomic_DNA"/>
</dbReference>
<evidence type="ECO:0000313" key="8">
    <source>
        <dbReference type="EMBL" id="GMR42922.1"/>
    </source>
</evidence>